<dbReference type="InterPro" id="IPR012349">
    <property type="entry name" value="Split_barrel_FMN-bd"/>
</dbReference>
<dbReference type="SUPFAM" id="SSF50475">
    <property type="entry name" value="FMN-binding split barrel"/>
    <property type="match status" value="1"/>
</dbReference>
<dbReference type="InterPro" id="IPR011576">
    <property type="entry name" value="Pyridox_Oxase_N"/>
</dbReference>
<feature type="domain" description="Pyridoxamine 5'-phosphate oxidase N-terminal" evidence="2">
    <location>
        <begin position="47"/>
        <end position="149"/>
    </location>
</feature>
<dbReference type="Pfam" id="PF01243">
    <property type="entry name" value="PNPOx_N"/>
    <property type="match status" value="1"/>
</dbReference>
<evidence type="ECO:0000256" key="1">
    <source>
        <dbReference type="ARBA" id="ARBA00023002"/>
    </source>
</evidence>
<reference evidence="3 4" key="1">
    <citation type="submission" date="2021-03" db="EMBL/GenBank/DDBJ databases">
        <title>Actinoplanes flavus sp. nov., a novel actinomycete isolated from Coconut Palm rhizosphere soil.</title>
        <authorList>
            <person name="Luo X."/>
        </authorList>
    </citation>
    <scope>NUCLEOTIDE SEQUENCE [LARGE SCALE GENOMIC DNA]</scope>
    <source>
        <strain evidence="3 4">NEAU-H7</strain>
    </source>
</reference>
<proteinExistence type="predicted"/>
<keyword evidence="4" id="KW-1185">Reference proteome</keyword>
<evidence type="ECO:0000313" key="4">
    <source>
        <dbReference type="Proteomes" id="UP000679690"/>
    </source>
</evidence>
<protein>
    <submittedName>
        <fullName evidence="3">Pyridoxamine 5'-phosphate oxidase family protein</fullName>
    </submittedName>
</protein>
<organism evidence="3 4">
    <name type="scientific">Actinoplanes flavus</name>
    <dbReference type="NCBI Taxonomy" id="2820290"/>
    <lineage>
        <taxon>Bacteria</taxon>
        <taxon>Bacillati</taxon>
        <taxon>Actinomycetota</taxon>
        <taxon>Actinomycetes</taxon>
        <taxon>Micromonosporales</taxon>
        <taxon>Micromonosporaceae</taxon>
        <taxon>Actinoplanes</taxon>
    </lineage>
</organism>
<name>A0ABS3UZG4_9ACTN</name>
<gene>
    <name evidence="3" type="ORF">J5X75_41415</name>
</gene>
<dbReference type="PANTHER" id="PTHR35176">
    <property type="entry name" value="HEME OXYGENASE HI_0854-RELATED"/>
    <property type="match status" value="1"/>
</dbReference>
<dbReference type="Proteomes" id="UP000679690">
    <property type="component" value="Unassembled WGS sequence"/>
</dbReference>
<keyword evidence="1" id="KW-0560">Oxidoreductase</keyword>
<dbReference type="RefSeq" id="WP_208473207.1">
    <property type="nucleotide sequence ID" value="NZ_JAGFNS010000049.1"/>
</dbReference>
<dbReference type="Gene3D" id="2.30.110.10">
    <property type="entry name" value="Electron Transport, Fmn-binding Protein, Chain A"/>
    <property type="match status" value="1"/>
</dbReference>
<dbReference type="InterPro" id="IPR052019">
    <property type="entry name" value="F420H2_bilvrd_red/Heme_oxyg"/>
</dbReference>
<dbReference type="PANTHER" id="PTHR35176:SF6">
    <property type="entry name" value="HEME OXYGENASE HI_0854-RELATED"/>
    <property type="match status" value="1"/>
</dbReference>
<sequence length="164" mass="17546">MTADEAWLAEVQARSFDRATPATTSSFPAENRMSGAQLAVMLHPGAYGVLATTRVDGRPHAAPTSLVLQDEAVWFPTISGAVRLANLAVHPWASLVVMRGDGSDHAVVMLEGPAEVMDSAAAEVASAAARYGREPAWATAWIRMTPEKILSYAASPDAELFRRR</sequence>
<dbReference type="EMBL" id="JAGFNS010000049">
    <property type="protein sequence ID" value="MBO3743974.1"/>
    <property type="molecule type" value="Genomic_DNA"/>
</dbReference>
<comment type="caution">
    <text evidence="3">The sequence shown here is derived from an EMBL/GenBank/DDBJ whole genome shotgun (WGS) entry which is preliminary data.</text>
</comment>
<accession>A0ABS3UZG4</accession>
<evidence type="ECO:0000313" key="3">
    <source>
        <dbReference type="EMBL" id="MBO3743974.1"/>
    </source>
</evidence>
<evidence type="ECO:0000259" key="2">
    <source>
        <dbReference type="Pfam" id="PF01243"/>
    </source>
</evidence>